<proteinExistence type="predicted"/>
<dbReference type="InterPro" id="IPR018957">
    <property type="entry name" value="Znf_C3HC4_RING-type"/>
</dbReference>
<organism evidence="7 8">
    <name type="scientific">Macrostomum lignano</name>
    <dbReference type="NCBI Taxonomy" id="282301"/>
    <lineage>
        <taxon>Eukaryota</taxon>
        <taxon>Metazoa</taxon>
        <taxon>Spiralia</taxon>
        <taxon>Lophotrochozoa</taxon>
        <taxon>Platyhelminthes</taxon>
        <taxon>Rhabditophora</taxon>
        <taxon>Macrostomorpha</taxon>
        <taxon>Macrostomida</taxon>
        <taxon>Macrostomidae</taxon>
        <taxon>Macrostomum</taxon>
    </lineage>
</organism>
<keyword evidence="2" id="KW-0479">Metal-binding</keyword>
<evidence type="ECO:0000256" key="1">
    <source>
        <dbReference type="ARBA" id="ARBA00022017"/>
    </source>
</evidence>
<dbReference type="PROSITE" id="PS50089">
    <property type="entry name" value="ZF_RING_2"/>
    <property type="match status" value="1"/>
</dbReference>
<dbReference type="AlphaFoldDB" id="A0A267DRT2"/>
<name>A0A267DRT2_9PLAT</name>
<evidence type="ECO:0000256" key="2">
    <source>
        <dbReference type="ARBA" id="ARBA00022723"/>
    </source>
</evidence>
<protein>
    <recommendedName>
        <fullName evidence="1">RING finger protein 141</fullName>
    </recommendedName>
</protein>
<dbReference type="InterPro" id="IPR013083">
    <property type="entry name" value="Znf_RING/FYVE/PHD"/>
</dbReference>
<dbReference type="CDD" id="cd16545">
    <property type="entry name" value="RING-HC_RNF141"/>
    <property type="match status" value="1"/>
</dbReference>
<evidence type="ECO:0000259" key="6">
    <source>
        <dbReference type="PROSITE" id="PS50089"/>
    </source>
</evidence>
<gene>
    <name evidence="7" type="ORF">BOX15_Mlig003479g2</name>
</gene>
<dbReference type="Proteomes" id="UP000215902">
    <property type="component" value="Unassembled WGS sequence"/>
</dbReference>
<dbReference type="Gene3D" id="3.30.40.10">
    <property type="entry name" value="Zinc/RING finger domain, C3HC4 (zinc finger)"/>
    <property type="match status" value="1"/>
</dbReference>
<dbReference type="SUPFAM" id="SSF57850">
    <property type="entry name" value="RING/U-box"/>
    <property type="match status" value="1"/>
</dbReference>
<dbReference type="InterPro" id="IPR001841">
    <property type="entry name" value="Znf_RING"/>
</dbReference>
<feature type="domain" description="RING-type" evidence="6">
    <location>
        <begin position="168"/>
        <end position="223"/>
    </location>
</feature>
<dbReference type="SMART" id="SM00184">
    <property type="entry name" value="RING"/>
    <property type="match status" value="1"/>
</dbReference>
<comment type="caution">
    <text evidence="7">The sequence shown here is derived from an EMBL/GenBank/DDBJ whole genome shotgun (WGS) entry which is preliminary data.</text>
</comment>
<evidence type="ECO:0000313" key="7">
    <source>
        <dbReference type="EMBL" id="PAA51925.1"/>
    </source>
</evidence>
<dbReference type="GO" id="GO:0051865">
    <property type="term" value="P:protein autoubiquitination"/>
    <property type="evidence" value="ECO:0007669"/>
    <property type="project" value="TreeGrafter"/>
</dbReference>
<keyword evidence="8" id="KW-1185">Reference proteome</keyword>
<keyword evidence="3 5" id="KW-0863">Zinc-finger</keyword>
<dbReference type="PANTHER" id="PTHR12109">
    <property type="entry name" value="RING FINGER PROTEIN 141-RELATED"/>
    <property type="match status" value="1"/>
</dbReference>
<dbReference type="InterPro" id="IPR043400">
    <property type="entry name" value="RING-HC_RNF141"/>
</dbReference>
<evidence type="ECO:0000313" key="8">
    <source>
        <dbReference type="Proteomes" id="UP000215902"/>
    </source>
</evidence>
<evidence type="ECO:0000256" key="3">
    <source>
        <dbReference type="ARBA" id="ARBA00022771"/>
    </source>
</evidence>
<dbReference type="InterPro" id="IPR047126">
    <property type="entry name" value="RNF141-like"/>
</dbReference>
<sequence>MHRLQNEFNTLFEMGSLTQERLAAQVAQLNNLCERELASQPTRLKFTVQQMPPHHLSLLWKALVQIECRKIEASTGRTLSMRLLSLRQLMSLRKDLRSLSQLSVVGGSAACAGVRTGPESESQFTASVVLGLLPDDATEFAASASAAAASADADALKPSAKAADIEECCICMDRQADVLLQCAHAYCQSCIQHWIDVGPPRRETIGNLPIAGRQSDATCPICRSLVSADSWVIASAPDIANDEAAKLMLGAVDRAGNAVTNYRQQ</sequence>
<accession>A0A267DRT2</accession>
<dbReference type="GO" id="GO:0008270">
    <property type="term" value="F:zinc ion binding"/>
    <property type="evidence" value="ECO:0007669"/>
    <property type="project" value="UniProtKB-KW"/>
</dbReference>
<dbReference type="Pfam" id="PF00097">
    <property type="entry name" value="zf-C3HC4"/>
    <property type="match status" value="1"/>
</dbReference>
<reference evidence="7 8" key="1">
    <citation type="submission" date="2017-06" db="EMBL/GenBank/DDBJ databases">
        <title>A platform for efficient transgenesis in Macrostomum lignano, a flatworm model organism for stem cell research.</title>
        <authorList>
            <person name="Berezikov E."/>
        </authorList>
    </citation>
    <scope>NUCLEOTIDE SEQUENCE [LARGE SCALE GENOMIC DNA]</scope>
    <source>
        <strain evidence="7">DV1</strain>
        <tissue evidence="7">Whole organism</tissue>
    </source>
</reference>
<dbReference type="PROSITE" id="PS00518">
    <property type="entry name" value="ZF_RING_1"/>
    <property type="match status" value="1"/>
</dbReference>
<keyword evidence="4" id="KW-0862">Zinc</keyword>
<dbReference type="InterPro" id="IPR017907">
    <property type="entry name" value="Znf_RING_CS"/>
</dbReference>
<evidence type="ECO:0000256" key="5">
    <source>
        <dbReference type="PROSITE-ProRule" id="PRU00175"/>
    </source>
</evidence>
<dbReference type="EMBL" id="NIVC01003334">
    <property type="protein sequence ID" value="PAA51925.1"/>
    <property type="molecule type" value="Genomic_DNA"/>
</dbReference>
<evidence type="ECO:0000256" key="4">
    <source>
        <dbReference type="ARBA" id="ARBA00022833"/>
    </source>
</evidence>
<dbReference type="OrthoDB" id="1630758at2759"/>
<dbReference type="GO" id="GO:0004842">
    <property type="term" value="F:ubiquitin-protein transferase activity"/>
    <property type="evidence" value="ECO:0007669"/>
    <property type="project" value="TreeGrafter"/>
</dbReference>
<dbReference type="PANTHER" id="PTHR12109:SF3">
    <property type="entry name" value="RING FINGER PROTEIN 141"/>
    <property type="match status" value="1"/>
</dbReference>
<dbReference type="STRING" id="282301.A0A267DRT2"/>